<dbReference type="InterPro" id="IPR000792">
    <property type="entry name" value="Tscrpt_reg_LuxR_C"/>
</dbReference>
<proteinExistence type="predicted"/>
<dbReference type="Gene3D" id="3.40.50.300">
    <property type="entry name" value="P-loop containing nucleotide triphosphate hydrolases"/>
    <property type="match status" value="1"/>
</dbReference>
<organism evidence="2 3">
    <name type="scientific">Gloeothece citriformis (strain PCC 7424)</name>
    <name type="common">Cyanothece sp. (strain PCC 7424)</name>
    <dbReference type="NCBI Taxonomy" id="65393"/>
    <lineage>
        <taxon>Bacteria</taxon>
        <taxon>Bacillati</taxon>
        <taxon>Cyanobacteriota</taxon>
        <taxon>Cyanophyceae</taxon>
        <taxon>Oscillatoriophycideae</taxon>
        <taxon>Chroococcales</taxon>
        <taxon>Aphanothecaceae</taxon>
        <taxon>Gloeothece</taxon>
        <taxon>Gloeothece citriformis</taxon>
    </lineage>
</organism>
<feature type="domain" description="HTH luxR-type" evidence="1">
    <location>
        <begin position="13"/>
        <end position="75"/>
    </location>
</feature>
<dbReference type="STRING" id="65393.PCC7424_3256"/>
<dbReference type="Proteomes" id="UP000002384">
    <property type="component" value="Chromosome"/>
</dbReference>
<dbReference type="GO" id="GO:0006355">
    <property type="term" value="P:regulation of DNA-templated transcription"/>
    <property type="evidence" value="ECO:0007669"/>
    <property type="project" value="InterPro"/>
</dbReference>
<keyword evidence="3" id="KW-1185">Reference proteome</keyword>
<dbReference type="AlphaFoldDB" id="B7KCV5"/>
<name>B7KCV5_GLOC7</name>
<dbReference type="PRINTS" id="PR00364">
    <property type="entry name" value="DISEASERSIST"/>
</dbReference>
<gene>
    <name evidence="2" type="ordered locus">PCC7424_3256</name>
</gene>
<evidence type="ECO:0000313" key="2">
    <source>
        <dbReference type="EMBL" id="ACK71656.1"/>
    </source>
</evidence>
<dbReference type="OrthoDB" id="568954at2"/>
<dbReference type="InterPro" id="IPR036388">
    <property type="entry name" value="WH-like_DNA-bd_sf"/>
</dbReference>
<dbReference type="KEGG" id="cyc:PCC7424_3256"/>
<dbReference type="RefSeq" id="WP_015955252.1">
    <property type="nucleotide sequence ID" value="NC_011729.1"/>
</dbReference>
<dbReference type="GO" id="GO:0003677">
    <property type="term" value="F:DNA binding"/>
    <property type="evidence" value="ECO:0007669"/>
    <property type="project" value="InterPro"/>
</dbReference>
<dbReference type="eggNOG" id="COG2197">
    <property type="taxonomic scope" value="Bacteria"/>
</dbReference>
<dbReference type="InterPro" id="IPR016032">
    <property type="entry name" value="Sig_transdc_resp-reg_C-effctor"/>
</dbReference>
<dbReference type="Pfam" id="PF00196">
    <property type="entry name" value="GerE"/>
    <property type="match status" value="1"/>
</dbReference>
<dbReference type="HOGENOM" id="CLU_025923_2_1_3"/>
<dbReference type="Pfam" id="PF00931">
    <property type="entry name" value="NB-ARC"/>
    <property type="match status" value="1"/>
</dbReference>
<dbReference type="SUPFAM" id="SSF46894">
    <property type="entry name" value="C-terminal effector domain of the bipartite response regulators"/>
    <property type="match status" value="1"/>
</dbReference>
<dbReference type="SUPFAM" id="SSF52540">
    <property type="entry name" value="P-loop containing nucleoside triphosphate hydrolases"/>
    <property type="match status" value="1"/>
</dbReference>
<sequence length="438" mass="49320">MIPQPFLNTIATKHHLSKAELEVLSLAMEGESIGAIADLLKISEDAVRKRLSEVYHKFQIVGRGPVKLPQLQRQLMKQYQEQLKAQGDLALNISLGTSYHLTQPQINNSMDWDGAPDVSVFYGRATELALLKDWIVNQGCRLVSLLGIGGVGKTVLGVRLAHQIQEHFESLIWRSLYFAPSLQEFLDQLIKVLSLNKETPNLNTVDQQISWLVSYFRSYRCLVIVDGFESILSRGKLAGTYREGYDNYGKFLKRIGEEPSKSCVIITSREKINEISYLQGETSRVKSLKVEGLGEDARFLLKEKGLSAEENWQQLIEDYRGNPLMLKLVAATIQEVFDGNVKDFLETTFFTHDVTGFVRELLDQLSELEAKIIVQMANEKEPIILQQLRENLSGVSSQDVISAVASLRQRALVEKSRDGFTLPPVIRATLGNGYHLPN</sequence>
<reference evidence="3" key="1">
    <citation type="journal article" date="2011" name="MBio">
        <title>Novel metabolic attributes of the genus Cyanothece, comprising a group of unicellular nitrogen-fixing Cyanobacteria.</title>
        <authorList>
            <person name="Bandyopadhyay A."/>
            <person name="Elvitigala T."/>
            <person name="Welsh E."/>
            <person name="Stockel J."/>
            <person name="Liberton M."/>
            <person name="Min H."/>
            <person name="Sherman L.A."/>
            <person name="Pakrasi H.B."/>
        </authorList>
    </citation>
    <scope>NUCLEOTIDE SEQUENCE [LARGE SCALE GENOMIC DNA]</scope>
    <source>
        <strain evidence="3">PCC 7424</strain>
    </source>
</reference>
<dbReference type="EMBL" id="CP001291">
    <property type="protein sequence ID" value="ACK71656.1"/>
    <property type="molecule type" value="Genomic_DNA"/>
</dbReference>
<dbReference type="SMART" id="SM00421">
    <property type="entry name" value="HTH_LUXR"/>
    <property type="match status" value="1"/>
</dbReference>
<accession>B7KCV5</accession>
<dbReference type="Gene3D" id="1.10.10.10">
    <property type="entry name" value="Winged helix-like DNA-binding domain superfamily/Winged helix DNA-binding domain"/>
    <property type="match status" value="1"/>
</dbReference>
<evidence type="ECO:0000259" key="1">
    <source>
        <dbReference type="SMART" id="SM00421"/>
    </source>
</evidence>
<dbReference type="InterPro" id="IPR002182">
    <property type="entry name" value="NB-ARC"/>
</dbReference>
<evidence type="ECO:0000313" key="3">
    <source>
        <dbReference type="Proteomes" id="UP000002384"/>
    </source>
</evidence>
<dbReference type="InterPro" id="IPR027417">
    <property type="entry name" value="P-loop_NTPase"/>
</dbReference>
<protein>
    <submittedName>
        <fullName evidence="2">Transcriptional regulator, LuxR family</fullName>
    </submittedName>
</protein>
<dbReference type="GO" id="GO:0043531">
    <property type="term" value="F:ADP binding"/>
    <property type="evidence" value="ECO:0007669"/>
    <property type="project" value="InterPro"/>
</dbReference>